<sequence>MTEHVLPLDDGQFGIVTLPTQTPRRCGVVLLNAGMIHRIGPFRLHVELARQLALAGYPTLRFDAPGIGDALVRSDSAATTAVARALDRFAERTGTPRFVVGGICSAADLAWKLALTDARVNGVLMLDGLARTGPWFRLGQLLLALQRPPSRWWAMLRNRMQRQGVPAATVADYRHWPAPGAEQAQLAALLDRGVRLLALYTGGAANYFLHQRQFRHTFGDAARNPLVTLAHWRECDHLFFDPAQRQRLARTVLEWLTPIDARPAHG</sequence>
<dbReference type="Gene3D" id="3.40.50.1820">
    <property type="entry name" value="alpha/beta hydrolase"/>
    <property type="match status" value="1"/>
</dbReference>
<dbReference type="EMBL" id="CP104694">
    <property type="protein sequence ID" value="UXI66350.1"/>
    <property type="molecule type" value="Genomic_DNA"/>
</dbReference>
<dbReference type="SUPFAM" id="SSF53474">
    <property type="entry name" value="alpha/beta-Hydrolases"/>
    <property type="match status" value="1"/>
</dbReference>
<protein>
    <recommendedName>
        <fullName evidence="3">Alpha/beta hydrolase family protein</fullName>
    </recommendedName>
</protein>
<evidence type="ECO:0000313" key="1">
    <source>
        <dbReference type="EMBL" id="UXI66350.1"/>
    </source>
</evidence>
<keyword evidence="2" id="KW-1185">Reference proteome</keyword>
<dbReference type="InterPro" id="IPR029058">
    <property type="entry name" value="AB_hydrolase_fold"/>
</dbReference>
<gene>
    <name evidence="1" type="ORF">N4264_16525</name>
</gene>
<evidence type="ECO:0000313" key="2">
    <source>
        <dbReference type="Proteomes" id="UP001064632"/>
    </source>
</evidence>
<reference evidence="1" key="1">
    <citation type="submission" date="2022-09" db="EMBL/GenBank/DDBJ databases">
        <title>Tahibacter sp. nov., isolated from a fresh water.</title>
        <authorList>
            <person name="Baek J.H."/>
            <person name="Lee J.K."/>
            <person name="Kim J.M."/>
            <person name="Jeon C.O."/>
        </authorList>
    </citation>
    <scope>NUCLEOTIDE SEQUENCE</scope>
    <source>
        <strain evidence="1">W38</strain>
    </source>
</reference>
<evidence type="ECO:0008006" key="3">
    <source>
        <dbReference type="Google" id="ProtNLM"/>
    </source>
</evidence>
<dbReference type="RefSeq" id="WP_261693334.1">
    <property type="nucleotide sequence ID" value="NZ_CP104694.1"/>
</dbReference>
<dbReference type="Proteomes" id="UP001064632">
    <property type="component" value="Chromosome"/>
</dbReference>
<name>A0ABY6BB27_9GAMM</name>
<proteinExistence type="predicted"/>
<organism evidence="1 2">
    <name type="scientific">Tahibacter amnicola</name>
    <dbReference type="NCBI Taxonomy" id="2976241"/>
    <lineage>
        <taxon>Bacteria</taxon>
        <taxon>Pseudomonadati</taxon>
        <taxon>Pseudomonadota</taxon>
        <taxon>Gammaproteobacteria</taxon>
        <taxon>Lysobacterales</taxon>
        <taxon>Rhodanobacteraceae</taxon>
        <taxon>Tahibacter</taxon>
    </lineage>
</organism>
<accession>A0ABY6BB27</accession>